<feature type="domain" description="Glutamyl/glutaminyl-tRNA synthetase class Ib anti-codon binding" evidence="11">
    <location>
        <begin position="350"/>
        <end position="451"/>
    </location>
</feature>
<evidence type="ECO:0000256" key="9">
    <source>
        <dbReference type="RuleBase" id="RU363037"/>
    </source>
</evidence>
<dbReference type="InterPro" id="IPR020056">
    <property type="entry name" value="Rbsml_bL25/Gln-tRNA_synth_N"/>
</dbReference>
<dbReference type="GO" id="GO:0004819">
    <property type="term" value="F:glutamine-tRNA ligase activity"/>
    <property type="evidence" value="ECO:0007669"/>
    <property type="project" value="UniProtKB-UniRule"/>
</dbReference>
<dbReference type="Pfam" id="PF20974">
    <property type="entry name" value="tRNA-synt_1c_C2"/>
    <property type="match status" value="1"/>
</dbReference>
<dbReference type="GO" id="GO:0005829">
    <property type="term" value="C:cytosol"/>
    <property type="evidence" value="ECO:0007669"/>
    <property type="project" value="TreeGrafter"/>
</dbReference>
<dbReference type="GO" id="GO:0005524">
    <property type="term" value="F:ATP binding"/>
    <property type="evidence" value="ECO:0007669"/>
    <property type="project" value="UniProtKB-UniRule"/>
</dbReference>
<feature type="binding site" evidence="8">
    <location>
        <begin position="279"/>
        <end position="281"/>
    </location>
    <ligand>
        <name>ATP</name>
        <dbReference type="ChEBI" id="CHEBI:30616"/>
    </ligand>
</feature>
<evidence type="ECO:0000259" key="11">
    <source>
        <dbReference type="Pfam" id="PF03950"/>
    </source>
</evidence>
<dbReference type="InterPro" id="IPR011035">
    <property type="entry name" value="Ribosomal_bL25/Gln-tRNA_synth"/>
</dbReference>
<dbReference type="InterPro" id="IPR014729">
    <property type="entry name" value="Rossmann-like_a/b/a_fold"/>
</dbReference>
<dbReference type="CDD" id="cd00807">
    <property type="entry name" value="GlnRS_core"/>
    <property type="match status" value="1"/>
</dbReference>
<evidence type="ECO:0000259" key="12">
    <source>
        <dbReference type="Pfam" id="PF20974"/>
    </source>
</evidence>
<dbReference type="InterPro" id="IPR022861">
    <property type="entry name" value="Gln_tRNA_ligase_bac"/>
</dbReference>
<dbReference type="NCBIfam" id="NF011291">
    <property type="entry name" value="PRK14703.1"/>
    <property type="match status" value="1"/>
</dbReference>
<comment type="subunit">
    <text evidence="8">Monomer.</text>
</comment>
<dbReference type="PANTHER" id="PTHR43097:SF5">
    <property type="entry name" value="GLUTAMATE--TRNA LIGASE"/>
    <property type="match status" value="1"/>
</dbReference>
<comment type="caution">
    <text evidence="8">Lacks conserved residue(s) required for the propagation of feature annotation.</text>
</comment>
<dbReference type="InterPro" id="IPR004514">
    <property type="entry name" value="Gln-tRNA-synth"/>
</dbReference>
<keyword evidence="6 8" id="KW-0648">Protein biosynthesis</keyword>
<dbReference type="Gene3D" id="3.40.50.620">
    <property type="entry name" value="HUPs"/>
    <property type="match status" value="1"/>
</dbReference>
<dbReference type="FunFam" id="2.40.240.10:FF:000001">
    <property type="entry name" value="Glutamine--tRNA ligase"/>
    <property type="match status" value="1"/>
</dbReference>
<feature type="short sequence motif" description="'KMSKS' region" evidence="8">
    <location>
        <begin position="278"/>
        <end position="282"/>
    </location>
</feature>
<dbReference type="PANTHER" id="PTHR43097">
    <property type="entry name" value="GLUTAMINE-TRNA LIGASE"/>
    <property type="match status" value="1"/>
</dbReference>
<evidence type="ECO:0000256" key="2">
    <source>
        <dbReference type="ARBA" id="ARBA00022490"/>
    </source>
</evidence>
<evidence type="ECO:0000313" key="13">
    <source>
        <dbReference type="EMBL" id="APG28259.1"/>
    </source>
</evidence>
<dbReference type="InterPro" id="IPR049437">
    <property type="entry name" value="tRNA-synt_1c_C2"/>
</dbReference>
<feature type="binding site" evidence="8">
    <location>
        <position position="242"/>
    </location>
    <ligand>
        <name>ATP</name>
        <dbReference type="ChEBI" id="CHEBI:30616"/>
    </ligand>
</feature>
<comment type="similarity">
    <text evidence="1 8 9">Belongs to the class-I aminoacyl-tRNA synthetase family.</text>
</comment>
<feature type="binding site" evidence="8">
    <location>
        <position position="223"/>
    </location>
    <ligand>
        <name>L-glutamine</name>
        <dbReference type="ChEBI" id="CHEBI:58359"/>
    </ligand>
</feature>
<feature type="binding site" evidence="8">
    <location>
        <begin position="47"/>
        <end position="53"/>
    </location>
    <ligand>
        <name>ATP</name>
        <dbReference type="ChEBI" id="CHEBI:30616"/>
    </ligand>
</feature>
<evidence type="ECO:0000256" key="4">
    <source>
        <dbReference type="ARBA" id="ARBA00022741"/>
    </source>
</evidence>
<gene>
    <name evidence="8" type="primary">glnS</name>
    <name evidence="13" type="ORF">A7E78_10615</name>
</gene>
<dbReference type="AlphaFoldDB" id="A0A1L3GQN2"/>
<feature type="short sequence motif" description="'HIGH' region" evidence="8">
    <location>
        <begin position="40"/>
        <end position="50"/>
    </location>
</feature>
<feature type="domain" description="tRNA synthetases class I (E and Q) anti-codon binding" evidence="12">
    <location>
        <begin position="468"/>
        <end position="543"/>
    </location>
</feature>
<dbReference type="Proteomes" id="UP000182517">
    <property type="component" value="Chromosome"/>
</dbReference>
<accession>A0A1L3GQN2</accession>
<evidence type="ECO:0000256" key="3">
    <source>
        <dbReference type="ARBA" id="ARBA00022598"/>
    </source>
</evidence>
<dbReference type="Pfam" id="PF00749">
    <property type="entry name" value="tRNA-synt_1c"/>
    <property type="match status" value="1"/>
</dbReference>
<feature type="binding site" evidence="8">
    <location>
        <position position="78"/>
    </location>
    <ligand>
        <name>L-glutamine</name>
        <dbReference type="ChEBI" id="CHEBI:58359"/>
    </ligand>
</feature>
<dbReference type="InterPro" id="IPR020059">
    <property type="entry name" value="Glu/Gln-tRNA-synth_Ib_codon-bd"/>
</dbReference>
<dbReference type="STRING" id="1842532.A7E78_10615"/>
<dbReference type="HAMAP" id="MF_00126">
    <property type="entry name" value="Gln_tRNA_synth"/>
    <property type="match status" value="1"/>
</dbReference>
<comment type="catalytic activity">
    <reaction evidence="8">
        <text>tRNA(Gln) + L-glutamine + ATP = L-glutaminyl-tRNA(Gln) + AMP + diphosphate</text>
        <dbReference type="Rhea" id="RHEA:20121"/>
        <dbReference type="Rhea" id="RHEA-COMP:9662"/>
        <dbReference type="Rhea" id="RHEA-COMP:9681"/>
        <dbReference type="ChEBI" id="CHEBI:30616"/>
        <dbReference type="ChEBI" id="CHEBI:33019"/>
        <dbReference type="ChEBI" id="CHEBI:58359"/>
        <dbReference type="ChEBI" id="CHEBI:78442"/>
        <dbReference type="ChEBI" id="CHEBI:78521"/>
        <dbReference type="ChEBI" id="CHEBI:456215"/>
        <dbReference type="EC" id="6.1.1.18"/>
    </reaction>
</comment>
<dbReference type="EC" id="6.1.1.18" evidence="8"/>
<keyword evidence="2 8" id="KW-0963">Cytoplasm</keyword>
<dbReference type="GO" id="GO:0006424">
    <property type="term" value="P:glutamyl-tRNA aminoacylation"/>
    <property type="evidence" value="ECO:0007669"/>
    <property type="project" value="UniProtKB-UniRule"/>
</dbReference>
<keyword evidence="7 8" id="KW-0030">Aminoacyl-tRNA synthetase</keyword>
<reference evidence="13 14" key="1">
    <citation type="journal article" date="2017" name="Genome Announc.">
        <title>Complete Genome Sequences of Two Acetylene-Fermenting Pelobacter acetylenicus Strains.</title>
        <authorList>
            <person name="Sutton J.M."/>
            <person name="Baesman S.M."/>
            <person name="Fierst J.L."/>
            <person name="Poret-Peterson A.T."/>
            <person name="Oremland R.S."/>
            <person name="Dunlap D.S."/>
            <person name="Akob D.M."/>
        </authorList>
    </citation>
    <scope>NUCLEOTIDE SEQUENCE [LARGE SCALE GENOMIC DNA]</scope>
    <source>
        <strain evidence="13 14">SFB93</strain>
    </source>
</reference>
<comment type="subcellular location">
    <subcellularLocation>
        <location evidence="8">Cytoplasm</location>
    </subcellularLocation>
</comment>
<feature type="binding site" evidence="8">
    <location>
        <begin position="41"/>
        <end position="43"/>
    </location>
    <ligand>
        <name>ATP</name>
        <dbReference type="ChEBI" id="CHEBI:30616"/>
    </ligand>
</feature>
<protein>
    <recommendedName>
        <fullName evidence="8">Glutamine--tRNA ligase</fullName>
        <ecNumber evidence="8">6.1.1.18</ecNumber>
    </recommendedName>
    <alternativeName>
        <fullName evidence="8">Glutaminyl-tRNA synthetase</fullName>
        <shortName evidence="8">GlnRS</shortName>
    </alternativeName>
</protein>
<keyword evidence="4 8" id="KW-0547">Nucleotide-binding</keyword>
<proteinExistence type="inferred from homology"/>
<feature type="domain" description="Glutamyl/glutaminyl-tRNA synthetase class Ib catalytic" evidence="10">
    <location>
        <begin position="34"/>
        <end position="347"/>
    </location>
</feature>
<evidence type="ECO:0000256" key="1">
    <source>
        <dbReference type="ARBA" id="ARBA00005594"/>
    </source>
</evidence>
<dbReference type="GO" id="GO:0006425">
    <property type="term" value="P:glutaminyl-tRNA aminoacylation"/>
    <property type="evidence" value="ECO:0007669"/>
    <property type="project" value="UniProtKB-UniRule"/>
</dbReference>
<evidence type="ECO:0000256" key="7">
    <source>
        <dbReference type="ARBA" id="ARBA00023146"/>
    </source>
</evidence>
<evidence type="ECO:0000313" key="14">
    <source>
        <dbReference type="Proteomes" id="UP000182517"/>
    </source>
</evidence>
<dbReference type="SUPFAM" id="SSF50715">
    <property type="entry name" value="Ribosomal protein L25-like"/>
    <property type="match status" value="1"/>
</dbReference>
<sequence>MDNSNDSNAPAAPSNFIRTLIDKDLAAGKNDGAVITRFPPEPNGYLHIGHAKSFCLNFGLARDYADAPGGARCHLRFDDTNPVKEEQEYIDAIKENVRWLGFDWGEHEYYASDYFDQLYAWALQLIEAGKAYVDDLSAEEIRTYRGTLTEPGKNSPYRDRSVAENRELFEKMKNGDYPDGAKVLRAKIDMASPNLNMRDPVLYRILHAEHHRTGSKWCIYPMYDFTHGQSDSLEGVTHSICTLEFADHRPLYDWFIEQLGIHHPQQIEFARLNINYTVMSKRKLLELVEGGHVSGWDDPRMPTLAGMRRRGYTPASIRNFCERIGVSKKGSCVDIGFLESCIREDLDHNAPRAMAVLNPLRVVIDNYPEDQVEEFQAPVHPQQPERGTRTVPFSKVLYIEREDFMEEAPKKFFRLAPGREVRLRCAYFIRCEEVIKDPVSGEVVELRCSYDPASRGGASPDGRKVKGTLHWVSAEHALDAEIRLYDRLFLTENPSADKDVDFKSQLNPESLQVLSGCKVEPSLADAVPESRYQFERQGYFCVDQVDSVAGRLVFNRTVTLRDSWAKMGGKK</sequence>
<evidence type="ECO:0000256" key="5">
    <source>
        <dbReference type="ARBA" id="ARBA00022840"/>
    </source>
</evidence>
<dbReference type="PROSITE" id="PS00178">
    <property type="entry name" value="AA_TRNA_LIGASE_I"/>
    <property type="match status" value="1"/>
</dbReference>
<evidence type="ECO:0000256" key="8">
    <source>
        <dbReference type="HAMAP-Rule" id="MF_00126"/>
    </source>
</evidence>
<dbReference type="OrthoDB" id="9807503at2"/>
<keyword evidence="14" id="KW-1185">Reference proteome</keyword>
<organism evidence="13 14">
    <name type="scientific">Syntrophotalea acetylenivorans</name>
    <dbReference type="NCBI Taxonomy" id="1842532"/>
    <lineage>
        <taxon>Bacteria</taxon>
        <taxon>Pseudomonadati</taxon>
        <taxon>Thermodesulfobacteriota</taxon>
        <taxon>Desulfuromonadia</taxon>
        <taxon>Desulfuromonadales</taxon>
        <taxon>Syntrophotaleaceae</taxon>
        <taxon>Syntrophotalea</taxon>
    </lineage>
</organism>
<dbReference type="EMBL" id="CP015519">
    <property type="protein sequence ID" value="APG28259.1"/>
    <property type="molecule type" value="Genomic_DNA"/>
</dbReference>
<name>A0A1L3GQN2_9BACT</name>
<dbReference type="Gene3D" id="2.40.240.10">
    <property type="entry name" value="Ribosomal Protein L25, Chain P"/>
    <property type="match status" value="2"/>
</dbReference>
<evidence type="ECO:0000256" key="6">
    <source>
        <dbReference type="ARBA" id="ARBA00022917"/>
    </source>
</evidence>
<dbReference type="Pfam" id="PF03950">
    <property type="entry name" value="tRNA-synt_1c_C"/>
    <property type="match status" value="1"/>
</dbReference>
<dbReference type="InterPro" id="IPR001412">
    <property type="entry name" value="aa-tRNA-synth_I_CS"/>
</dbReference>
<evidence type="ECO:0000259" key="10">
    <source>
        <dbReference type="Pfam" id="PF00749"/>
    </source>
</evidence>
<feature type="binding site" evidence="8">
    <location>
        <begin position="271"/>
        <end position="272"/>
    </location>
    <ligand>
        <name>ATP</name>
        <dbReference type="ChEBI" id="CHEBI:30616"/>
    </ligand>
</feature>
<keyword evidence="3 8" id="KW-0436">Ligase</keyword>
<dbReference type="InterPro" id="IPR020058">
    <property type="entry name" value="Glu/Gln-tRNA-synth_Ib_cat-dom"/>
</dbReference>
<dbReference type="SUPFAM" id="SSF52374">
    <property type="entry name" value="Nucleotidylyl transferase"/>
    <property type="match status" value="1"/>
</dbReference>
<dbReference type="KEGG" id="pef:A7E78_10615"/>
<dbReference type="InterPro" id="IPR050132">
    <property type="entry name" value="Gln/Glu-tRNA_Ligase"/>
</dbReference>
<dbReference type="RefSeq" id="WP_072284254.1">
    <property type="nucleotide sequence ID" value="NZ_CP015519.1"/>
</dbReference>
<dbReference type="FunFam" id="3.40.50.620:FF:000037">
    <property type="entry name" value="Glutamine--tRNA ligase cytoplasmic"/>
    <property type="match status" value="1"/>
</dbReference>
<keyword evidence="5 8" id="KW-0067">ATP-binding</keyword>
<dbReference type="NCBIfam" id="TIGR00440">
    <property type="entry name" value="glnS"/>
    <property type="match status" value="1"/>
</dbReference>